<dbReference type="Gene3D" id="3.10.530.10">
    <property type="entry name" value="CPE0013-like"/>
    <property type="match status" value="1"/>
</dbReference>
<dbReference type="Proteomes" id="UP001470288">
    <property type="component" value="Unassembled WGS sequence"/>
</dbReference>
<dbReference type="PANTHER" id="PTHR39450:SF1">
    <property type="entry name" value="DUF1667 DOMAIN-CONTAINING PROTEIN"/>
    <property type="match status" value="1"/>
</dbReference>
<dbReference type="Pfam" id="PF07892">
    <property type="entry name" value="DUF1667"/>
    <property type="match status" value="1"/>
</dbReference>
<protein>
    <submittedName>
        <fullName evidence="1">DUF1667 domain-containing protein</fullName>
    </submittedName>
</protein>
<dbReference type="InterPro" id="IPR036593">
    <property type="entry name" value="CPE0013-like_sf"/>
</dbReference>
<dbReference type="SUPFAM" id="SSF160148">
    <property type="entry name" value="CPE0013-like"/>
    <property type="match status" value="1"/>
</dbReference>
<comment type="caution">
    <text evidence="1">The sequence shown here is derived from an EMBL/GenBank/DDBJ whole genome shotgun (WGS) entry which is preliminary data.</text>
</comment>
<name>A0ABV1I1T3_9FIRM</name>
<dbReference type="InterPro" id="IPR012460">
    <property type="entry name" value="DUF1667"/>
</dbReference>
<keyword evidence="2" id="KW-1185">Reference proteome</keyword>
<accession>A0ABV1I1T3</accession>
<dbReference type="PANTHER" id="PTHR39450">
    <property type="entry name" value="MOLYBDOPTERIN OXIDOREDUCTASE, 4FE-4S CLUSTER-BINDING SUBUNIT"/>
    <property type="match status" value="1"/>
</dbReference>
<dbReference type="RefSeq" id="WP_147601539.1">
    <property type="nucleotide sequence ID" value="NZ_JBBMFC010000016.1"/>
</dbReference>
<proteinExistence type="predicted"/>
<reference evidence="1 2" key="1">
    <citation type="submission" date="2024-03" db="EMBL/GenBank/DDBJ databases">
        <title>Human intestinal bacterial collection.</title>
        <authorList>
            <person name="Pauvert C."/>
            <person name="Hitch T.C.A."/>
            <person name="Clavel T."/>
        </authorList>
    </citation>
    <scope>NUCLEOTIDE SEQUENCE [LARGE SCALE GENOMIC DNA]</scope>
    <source>
        <strain evidence="1 2">CLA-AA-H78B</strain>
    </source>
</reference>
<dbReference type="SUPFAM" id="SSF53706">
    <property type="entry name" value="Formate dehydrogenase/DMSO reductase, domains 1-3"/>
    <property type="match status" value="1"/>
</dbReference>
<evidence type="ECO:0000313" key="1">
    <source>
        <dbReference type="EMBL" id="MEQ2579138.1"/>
    </source>
</evidence>
<organism evidence="1 2">
    <name type="scientific">Hominiventricola aquisgranensis</name>
    <dbReference type="NCBI Taxonomy" id="3133164"/>
    <lineage>
        <taxon>Bacteria</taxon>
        <taxon>Bacillati</taxon>
        <taxon>Bacillota</taxon>
        <taxon>Clostridia</taxon>
        <taxon>Lachnospirales</taxon>
        <taxon>Lachnospiraceae</taxon>
        <taxon>Hominiventricola</taxon>
    </lineage>
</organism>
<sequence length="131" mass="14166">MERKKLICIGCPKGCELTVFLDGKQVTKVEGNHCKKGAVYGEKEVTAPTRIVTSTVTVLEGEIPVVPVKTASDIPKDKILACVQALKNVKVTAPVEIGDVIVHDIVHTGVAVVATKKIRVNATKKYLYKEL</sequence>
<dbReference type="EMBL" id="JBBMFC010000016">
    <property type="protein sequence ID" value="MEQ2579138.1"/>
    <property type="molecule type" value="Genomic_DNA"/>
</dbReference>
<evidence type="ECO:0000313" key="2">
    <source>
        <dbReference type="Proteomes" id="UP001470288"/>
    </source>
</evidence>
<gene>
    <name evidence="1" type="ORF">WMO62_09890</name>
</gene>